<sequence length="274" mass="29668">MSSSPVKVIVITGASRGMGKSMAEILLKSSDNCKLVLVARSGDKLQEFVDSLAEEDKKRVHFVAGDLTDSRTLDKLVDESVAKFGKINSVIFNAGILEPIAHIEKIDISQMKKLFDVNFFSLVELTQKLLPILRITAKQDGVPATCVYVSSSASEVRYDGWLAYGASKAAVNHLAMDLDAEEDGLIRGISIDPGVVDTGMQVNIRENLGRGMKSDAHKKFIEFHEKGQLLKPEVPGGVCALLALKGVPSDLGGKYLEHCDKSLSSFQFVGKNTA</sequence>
<reference evidence="3 4" key="1">
    <citation type="journal article" date="2016" name="Proc. Natl. Acad. Sci. U.S.A.">
        <title>Comparative genomics of biotechnologically important yeasts.</title>
        <authorList>
            <person name="Riley R."/>
            <person name="Haridas S."/>
            <person name="Wolfe K.H."/>
            <person name="Lopes M.R."/>
            <person name="Hittinger C.T."/>
            <person name="Goeker M."/>
            <person name="Salamov A.A."/>
            <person name="Wisecaver J.H."/>
            <person name="Long T.M."/>
            <person name="Calvey C.H."/>
            <person name="Aerts A.L."/>
            <person name="Barry K.W."/>
            <person name="Choi C."/>
            <person name="Clum A."/>
            <person name="Coughlan A.Y."/>
            <person name="Deshpande S."/>
            <person name="Douglass A.P."/>
            <person name="Hanson S.J."/>
            <person name="Klenk H.-P."/>
            <person name="LaButti K.M."/>
            <person name="Lapidus A."/>
            <person name="Lindquist E.A."/>
            <person name="Lipzen A.M."/>
            <person name="Meier-Kolthoff J.P."/>
            <person name="Ohm R.A."/>
            <person name="Otillar R.P."/>
            <person name="Pangilinan J.L."/>
            <person name="Peng Y."/>
            <person name="Rokas A."/>
            <person name="Rosa C.A."/>
            <person name="Scheuner C."/>
            <person name="Sibirny A.A."/>
            <person name="Slot J.C."/>
            <person name="Stielow J.B."/>
            <person name="Sun H."/>
            <person name="Kurtzman C.P."/>
            <person name="Blackwell M."/>
            <person name="Grigoriev I.V."/>
            <person name="Jeffries T.W."/>
        </authorList>
    </citation>
    <scope>NUCLEOTIDE SEQUENCE [LARGE SCALE GENOMIC DNA]</scope>
    <source>
        <strain evidence="3 4">NRRL Y-2026</strain>
    </source>
</reference>
<name>A0A1E3NQC1_9ASCO</name>
<dbReference type="PANTHER" id="PTHR43008:SF8">
    <property type="entry name" value="BENZIL REDUCTASE ((S)-BENZOIN FORMING) IRC24"/>
    <property type="match status" value="1"/>
</dbReference>
<dbReference type="Proteomes" id="UP000094455">
    <property type="component" value="Unassembled WGS sequence"/>
</dbReference>
<dbReference type="OrthoDB" id="153074at2759"/>
<protein>
    <submittedName>
        <fullName evidence="3">Uncharacterized protein</fullName>
    </submittedName>
</protein>
<accession>A0A1E3NQC1</accession>
<comment type="similarity">
    <text evidence="1">Belongs to the short-chain dehydrogenases/reductases (SDR) family.</text>
</comment>
<evidence type="ECO:0000256" key="2">
    <source>
        <dbReference type="ARBA" id="ARBA00023002"/>
    </source>
</evidence>
<dbReference type="EMBL" id="KV454001">
    <property type="protein sequence ID" value="ODQ48307.1"/>
    <property type="molecule type" value="Genomic_DNA"/>
</dbReference>
<dbReference type="Pfam" id="PF00106">
    <property type="entry name" value="adh_short"/>
    <property type="match status" value="1"/>
</dbReference>
<evidence type="ECO:0000313" key="4">
    <source>
        <dbReference type="Proteomes" id="UP000094455"/>
    </source>
</evidence>
<keyword evidence="4" id="KW-1185">Reference proteome</keyword>
<dbReference type="InterPro" id="IPR002347">
    <property type="entry name" value="SDR_fam"/>
</dbReference>
<dbReference type="AlphaFoldDB" id="A0A1E3NQC1"/>
<keyword evidence="2" id="KW-0560">Oxidoreductase</keyword>
<dbReference type="GeneID" id="30181663"/>
<gene>
    <name evidence="3" type="ORF">PICMEDRAFT_79905</name>
</gene>
<dbReference type="SUPFAM" id="SSF51735">
    <property type="entry name" value="NAD(P)-binding Rossmann-fold domains"/>
    <property type="match status" value="1"/>
</dbReference>
<dbReference type="RefSeq" id="XP_019019420.1">
    <property type="nucleotide sequence ID" value="XM_019164976.1"/>
</dbReference>
<evidence type="ECO:0000313" key="3">
    <source>
        <dbReference type="EMBL" id="ODQ48307.1"/>
    </source>
</evidence>
<dbReference type="GO" id="GO:0050664">
    <property type="term" value="F:oxidoreductase activity, acting on NAD(P)H, oxygen as acceptor"/>
    <property type="evidence" value="ECO:0007669"/>
    <property type="project" value="TreeGrafter"/>
</dbReference>
<evidence type="ECO:0000256" key="1">
    <source>
        <dbReference type="ARBA" id="ARBA00006484"/>
    </source>
</evidence>
<dbReference type="PANTHER" id="PTHR43008">
    <property type="entry name" value="BENZIL REDUCTASE"/>
    <property type="match status" value="1"/>
</dbReference>
<dbReference type="InterPro" id="IPR036291">
    <property type="entry name" value="NAD(P)-bd_dom_sf"/>
</dbReference>
<dbReference type="STRING" id="763406.A0A1E3NQC1"/>
<organism evidence="3 4">
    <name type="scientific">Pichia membranifaciens NRRL Y-2026</name>
    <dbReference type="NCBI Taxonomy" id="763406"/>
    <lineage>
        <taxon>Eukaryota</taxon>
        <taxon>Fungi</taxon>
        <taxon>Dikarya</taxon>
        <taxon>Ascomycota</taxon>
        <taxon>Saccharomycotina</taxon>
        <taxon>Pichiomycetes</taxon>
        <taxon>Pichiales</taxon>
        <taxon>Pichiaceae</taxon>
        <taxon>Pichia</taxon>
    </lineage>
</organism>
<dbReference type="Gene3D" id="3.40.50.720">
    <property type="entry name" value="NAD(P)-binding Rossmann-like Domain"/>
    <property type="match status" value="1"/>
</dbReference>
<dbReference type="GO" id="GO:0016616">
    <property type="term" value="F:oxidoreductase activity, acting on the CH-OH group of donors, NAD or NADP as acceptor"/>
    <property type="evidence" value="ECO:0007669"/>
    <property type="project" value="UniProtKB-ARBA"/>
</dbReference>
<dbReference type="PRINTS" id="PR00081">
    <property type="entry name" value="GDHRDH"/>
</dbReference>
<proteinExistence type="inferred from homology"/>